<sequence>MLFVNLGRNLKILKSILRLIVSVLVFVSLFYLSFLVAPYLLTSEKYVGEQGVSKFFPVAQKVNNSYSVIQWEEYKNREDVYLVDEEELVTRLINNERIELEKSKDGLINLTYYADNYTFWSGYYIVNGKVEPVYFRFVGAFIVIPVFGVVLIIYLFGRLFYARYVARKRMQSM</sequence>
<evidence type="ECO:0000256" key="1">
    <source>
        <dbReference type="SAM" id="Phobius"/>
    </source>
</evidence>
<organism evidence="2 3">
    <name type="scientific">Motilimonas pumila</name>
    <dbReference type="NCBI Taxonomy" id="2303987"/>
    <lineage>
        <taxon>Bacteria</taxon>
        <taxon>Pseudomonadati</taxon>
        <taxon>Pseudomonadota</taxon>
        <taxon>Gammaproteobacteria</taxon>
        <taxon>Alteromonadales</taxon>
        <taxon>Alteromonadales genera incertae sedis</taxon>
        <taxon>Motilimonas</taxon>
    </lineage>
</organism>
<comment type="caution">
    <text evidence="2">The sequence shown here is derived from an EMBL/GenBank/DDBJ whole genome shotgun (WGS) entry which is preliminary data.</text>
</comment>
<dbReference type="EMBL" id="QZCH01000098">
    <property type="protein sequence ID" value="RJG35960.1"/>
    <property type="molecule type" value="Genomic_DNA"/>
</dbReference>
<name>A0A418Y917_9GAMM</name>
<accession>A0A418Y917</accession>
<protein>
    <recommendedName>
        <fullName evidence="4">DUF1523 family protein</fullName>
    </recommendedName>
</protein>
<dbReference type="Proteomes" id="UP000283255">
    <property type="component" value="Unassembled WGS sequence"/>
</dbReference>
<dbReference type="AlphaFoldDB" id="A0A418Y917"/>
<keyword evidence="1" id="KW-0472">Membrane</keyword>
<proteinExistence type="predicted"/>
<reference evidence="2 3" key="2">
    <citation type="submission" date="2019-01" db="EMBL/GenBank/DDBJ databases">
        <title>Motilimonas pumilus sp. nov., isolated from the gut of sea cucumber (Apostichopus japonicus).</title>
        <authorList>
            <person name="Wang F.-Q."/>
            <person name="Ren L.-H."/>
            <person name="Lin Y.-W."/>
            <person name="Sun G.-H."/>
            <person name="Du Z.-J."/>
            <person name="Zhao J.-X."/>
            <person name="Liu X.-J."/>
            <person name="Liu L.-J."/>
        </authorList>
    </citation>
    <scope>NUCLEOTIDE SEQUENCE [LARGE SCALE GENOMIC DNA]</scope>
    <source>
        <strain evidence="2 3">PLHSC7-2</strain>
    </source>
</reference>
<reference evidence="2 3" key="1">
    <citation type="submission" date="2018-09" db="EMBL/GenBank/DDBJ databases">
        <authorList>
            <person name="Wang F."/>
        </authorList>
    </citation>
    <scope>NUCLEOTIDE SEQUENCE [LARGE SCALE GENOMIC DNA]</scope>
    <source>
        <strain evidence="2 3">PLHSC7-2</strain>
    </source>
</reference>
<evidence type="ECO:0000313" key="2">
    <source>
        <dbReference type="EMBL" id="RJG35960.1"/>
    </source>
</evidence>
<keyword evidence="3" id="KW-1185">Reference proteome</keyword>
<gene>
    <name evidence="2" type="ORF">D1Z90_20640</name>
</gene>
<feature type="transmembrane region" description="Helical" evidence="1">
    <location>
        <begin position="16"/>
        <end position="41"/>
    </location>
</feature>
<keyword evidence="1" id="KW-0812">Transmembrane</keyword>
<feature type="transmembrane region" description="Helical" evidence="1">
    <location>
        <begin position="133"/>
        <end position="161"/>
    </location>
</feature>
<keyword evidence="1" id="KW-1133">Transmembrane helix</keyword>
<evidence type="ECO:0008006" key="4">
    <source>
        <dbReference type="Google" id="ProtNLM"/>
    </source>
</evidence>
<evidence type="ECO:0000313" key="3">
    <source>
        <dbReference type="Proteomes" id="UP000283255"/>
    </source>
</evidence>